<dbReference type="EMBL" id="GL883077">
    <property type="protein sequence ID" value="EGF92455.1"/>
    <property type="molecule type" value="Genomic_DNA"/>
</dbReference>
<name>F4QGC7_9CAUL</name>
<keyword evidence="2" id="KW-1185">Reference proteome</keyword>
<dbReference type="Proteomes" id="UP000006512">
    <property type="component" value="Unassembled WGS sequence"/>
</dbReference>
<dbReference type="STRING" id="715226.ABI_08910"/>
<sequence length="144" mass="15396">MKLGLGIPAPALRDGALAEIERRVASAVSLAMQSDPRTRLELAADVSALLGEDGDKAISVAMLNAYASEARTTHNISFGRALALFAATQRFDILNALINEIGVQIVTAEQLLTLELGDAQLKLSRLTKRARFLAQIAPEIGERS</sequence>
<proteinExistence type="predicted"/>
<accession>F4QGC7</accession>
<evidence type="ECO:0000313" key="2">
    <source>
        <dbReference type="Proteomes" id="UP000006512"/>
    </source>
</evidence>
<protein>
    <submittedName>
        <fullName evidence="1">Uncharacterized protein</fullName>
    </submittedName>
</protein>
<gene>
    <name evidence="1" type="ORF">ABI_08910</name>
</gene>
<evidence type="ECO:0000313" key="1">
    <source>
        <dbReference type="EMBL" id="EGF92455.1"/>
    </source>
</evidence>
<reference evidence="2" key="1">
    <citation type="submission" date="2011-03" db="EMBL/GenBank/DDBJ databases">
        <title>Draft genome sequence of Brevundimonas diminuta.</title>
        <authorList>
            <person name="Brown P.J.B."/>
            <person name="Buechlein A."/>
            <person name="Hemmerich C."/>
            <person name="Brun Y.V."/>
        </authorList>
    </citation>
    <scope>NUCLEOTIDE SEQUENCE [LARGE SCALE GENOMIC DNA]</scope>
    <source>
        <strain evidence="2">C19</strain>
    </source>
</reference>
<dbReference type="HOGENOM" id="CLU_1748468_0_0_5"/>
<dbReference type="AlphaFoldDB" id="F4QGC7"/>
<organism evidence="1 2">
    <name type="scientific">Asticcacaulis biprosthecium C19</name>
    <dbReference type="NCBI Taxonomy" id="715226"/>
    <lineage>
        <taxon>Bacteria</taxon>
        <taxon>Pseudomonadati</taxon>
        <taxon>Pseudomonadota</taxon>
        <taxon>Alphaproteobacteria</taxon>
        <taxon>Caulobacterales</taxon>
        <taxon>Caulobacteraceae</taxon>
        <taxon>Asticcacaulis</taxon>
    </lineage>
</organism>